<gene>
    <name evidence="4" type="ORF">CUNI_LOCUS20411</name>
</gene>
<dbReference type="PANTHER" id="PTHR12499">
    <property type="entry name" value="OPTIC ATROPHY 3 PROTEIN OPA3"/>
    <property type="match status" value="1"/>
</dbReference>
<feature type="coiled-coil region" evidence="3">
    <location>
        <begin position="111"/>
        <end position="159"/>
    </location>
</feature>
<evidence type="ECO:0000313" key="5">
    <source>
        <dbReference type="Proteomes" id="UP000678393"/>
    </source>
</evidence>
<evidence type="ECO:0000256" key="1">
    <source>
        <dbReference type="ARBA" id="ARBA00007584"/>
    </source>
</evidence>
<dbReference type="Proteomes" id="UP000678393">
    <property type="component" value="Unassembled WGS sequence"/>
</dbReference>
<protein>
    <recommendedName>
        <fullName evidence="6">OPA3-like protein</fullName>
    </recommendedName>
</protein>
<sequence length="169" mass="19764">MAGFPLFKLGYLAIKQISKPLANHIKRQAKSSPIFRKYICIPPAQFYHWFEVNFRMRLMGLGTAENVVKLSEKDAIELGGEMLGEFLVFSFASLVLFAEYQRGARKEAAKEEKLKQEKLDIINRIKELETNKETHKVQIKELQQQLDELFSYKENKTETQKSRSIFRIF</sequence>
<dbReference type="InterPro" id="IPR010754">
    <property type="entry name" value="OPA3-like"/>
</dbReference>
<dbReference type="AlphaFoldDB" id="A0A8S3ZYX7"/>
<dbReference type="GO" id="GO:0005739">
    <property type="term" value="C:mitochondrion"/>
    <property type="evidence" value="ECO:0007669"/>
    <property type="project" value="TreeGrafter"/>
</dbReference>
<keyword evidence="2 3" id="KW-0175">Coiled coil</keyword>
<proteinExistence type="inferred from homology"/>
<comment type="caution">
    <text evidence="4">The sequence shown here is derived from an EMBL/GenBank/DDBJ whole genome shotgun (WGS) entry which is preliminary data.</text>
</comment>
<evidence type="ECO:0000256" key="3">
    <source>
        <dbReference type="SAM" id="Coils"/>
    </source>
</evidence>
<comment type="similarity">
    <text evidence="1">Belongs to the OPA3 family.</text>
</comment>
<dbReference type="GO" id="GO:0019216">
    <property type="term" value="P:regulation of lipid metabolic process"/>
    <property type="evidence" value="ECO:0007669"/>
    <property type="project" value="TreeGrafter"/>
</dbReference>
<accession>A0A8S3ZYX7</accession>
<evidence type="ECO:0000256" key="2">
    <source>
        <dbReference type="ARBA" id="ARBA00023054"/>
    </source>
</evidence>
<dbReference type="PANTHER" id="PTHR12499:SF0">
    <property type="entry name" value="OPTIC ATROPHY 3 PROTEIN"/>
    <property type="match status" value="1"/>
</dbReference>
<dbReference type="Pfam" id="PF07047">
    <property type="entry name" value="OPA3"/>
    <property type="match status" value="1"/>
</dbReference>
<dbReference type="OrthoDB" id="2129069at2759"/>
<organism evidence="4 5">
    <name type="scientific">Candidula unifasciata</name>
    <dbReference type="NCBI Taxonomy" id="100452"/>
    <lineage>
        <taxon>Eukaryota</taxon>
        <taxon>Metazoa</taxon>
        <taxon>Spiralia</taxon>
        <taxon>Lophotrochozoa</taxon>
        <taxon>Mollusca</taxon>
        <taxon>Gastropoda</taxon>
        <taxon>Heterobranchia</taxon>
        <taxon>Euthyneura</taxon>
        <taxon>Panpulmonata</taxon>
        <taxon>Eupulmonata</taxon>
        <taxon>Stylommatophora</taxon>
        <taxon>Helicina</taxon>
        <taxon>Helicoidea</taxon>
        <taxon>Geomitridae</taxon>
        <taxon>Candidula</taxon>
    </lineage>
</organism>
<name>A0A8S3ZYX7_9EUPU</name>
<evidence type="ECO:0000313" key="4">
    <source>
        <dbReference type="EMBL" id="CAG5134853.1"/>
    </source>
</evidence>
<dbReference type="EMBL" id="CAJHNH020007667">
    <property type="protein sequence ID" value="CAG5134853.1"/>
    <property type="molecule type" value="Genomic_DNA"/>
</dbReference>
<reference evidence="4" key="1">
    <citation type="submission" date="2021-04" db="EMBL/GenBank/DDBJ databases">
        <authorList>
            <consortium name="Molecular Ecology Group"/>
        </authorList>
    </citation>
    <scope>NUCLEOTIDE SEQUENCE</scope>
</reference>
<evidence type="ECO:0008006" key="6">
    <source>
        <dbReference type="Google" id="ProtNLM"/>
    </source>
</evidence>
<keyword evidence="5" id="KW-1185">Reference proteome</keyword>